<dbReference type="EMBL" id="LIIN01000038">
    <property type="protein sequence ID" value="KZX21451.1"/>
    <property type="molecule type" value="Genomic_DNA"/>
</dbReference>
<keyword evidence="1" id="KW-0472">Membrane</keyword>
<organism evidence="2 3">
    <name type="scientific">Rathayibacter tanaceti</name>
    <dbReference type="NCBI Taxonomy" id="1671680"/>
    <lineage>
        <taxon>Bacteria</taxon>
        <taxon>Bacillati</taxon>
        <taxon>Actinomycetota</taxon>
        <taxon>Actinomycetes</taxon>
        <taxon>Micrococcales</taxon>
        <taxon>Microbacteriaceae</taxon>
        <taxon>Rathayibacter</taxon>
    </lineage>
</organism>
<keyword evidence="1" id="KW-1133">Transmembrane helix</keyword>
<dbReference type="Proteomes" id="UP000076717">
    <property type="component" value="Unassembled WGS sequence"/>
</dbReference>
<evidence type="ECO:0000256" key="1">
    <source>
        <dbReference type="SAM" id="Phobius"/>
    </source>
</evidence>
<evidence type="ECO:0000313" key="3">
    <source>
        <dbReference type="Proteomes" id="UP000076717"/>
    </source>
</evidence>
<name>A0A166I0U6_9MICO</name>
<sequence length="103" mass="10368">MEWTVYTVGAVLLTLVDLALSPSPAARLVFVATVVLGTLALLGRVGTWTVGLLSLAGTAVVTGLAVVSGSSGSFGLGECFVLLVLVAAASRRVNGAGGGRRRR</sequence>
<reference evidence="2 3" key="1">
    <citation type="submission" date="2015-08" db="EMBL/GenBank/DDBJ databases">
        <title>Draft Genome Sequence of Rathayibacter sp. Strain VKM Ac-2596 Isolated from Leaf Gall Induced by Plant-Parasitic Nematodes.</title>
        <authorList>
            <person name="Vasilenko O.V."/>
            <person name="Starodumova I.P."/>
            <person name="Tarlachkov S.V."/>
            <person name="Dorofeeva L.V."/>
            <person name="Evtushenko L.I."/>
        </authorList>
    </citation>
    <scope>NUCLEOTIDE SEQUENCE [LARGE SCALE GENOMIC DNA]</scope>
    <source>
        <strain evidence="2 3">VKM Ac-2596</strain>
    </source>
</reference>
<accession>A0A166I0U6</accession>
<dbReference type="AlphaFoldDB" id="A0A166I0U6"/>
<comment type="caution">
    <text evidence="2">The sequence shown here is derived from an EMBL/GenBank/DDBJ whole genome shotgun (WGS) entry which is preliminary data.</text>
</comment>
<protein>
    <submittedName>
        <fullName evidence="2">Uncharacterized protein</fullName>
    </submittedName>
</protein>
<evidence type="ECO:0000313" key="2">
    <source>
        <dbReference type="EMBL" id="KZX21451.1"/>
    </source>
</evidence>
<feature type="transmembrane region" description="Helical" evidence="1">
    <location>
        <begin position="25"/>
        <end position="43"/>
    </location>
</feature>
<keyword evidence="1" id="KW-0812">Transmembrane</keyword>
<proteinExistence type="predicted"/>
<feature type="transmembrane region" description="Helical" evidence="1">
    <location>
        <begin position="74"/>
        <end position="93"/>
    </location>
</feature>
<keyword evidence="3" id="KW-1185">Reference proteome</keyword>
<dbReference type="RefSeq" id="WP_068210111.1">
    <property type="nucleotide sequence ID" value="NZ_LIIN01000038.1"/>
</dbReference>
<gene>
    <name evidence="2" type="ORF">ACH61_01412</name>
</gene>